<evidence type="ECO:0000313" key="1">
    <source>
        <dbReference type="EMBL" id="KAK9233856.1"/>
    </source>
</evidence>
<organism evidence="1 2">
    <name type="scientific">Lipomyces kononenkoae</name>
    <name type="common">Yeast</name>
    <dbReference type="NCBI Taxonomy" id="34357"/>
    <lineage>
        <taxon>Eukaryota</taxon>
        <taxon>Fungi</taxon>
        <taxon>Dikarya</taxon>
        <taxon>Ascomycota</taxon>
        <taxon>Saccharomycotina</taxon>
        <taxon>Lipomycetes</taxon>
        <taxon>Lipomycetales</taxon>
        <taxon>Lipomycetaceae</taxon>
        <taxon>Lipomyces</taxon>
    </lineage>
</organism>
<keyword evidence="2" id="KW-1185">Reference proteome</keyword>
<accession>A0ACC3SR65</accession>
<comment type="caution">
    <text evidence="1">The sequence shown here is derived from an EMBL/GenBank/DDBJ whole genome shotgun (WGS) entry which is preliminary data.</text>
</comment>
<evidence type="ECO:0000313" key="2">
    <source>
        <dbReference type="Proteomes" id="UP001433508"/>
    </source>
</evidence>
<dbReference type="EMBL" id="MU971566">
    <property type="protein sequence ID" value="KAK9233856.1"/>
    <property type="molecule type" value="Genomic_DNA"/>
</dbReference>
<dbReference type="Proteomes" id="UP001433508">
    <property type="component" value="Unassembled WGS sequence"/>
</dbReference>
<protein>
    <submittedName>
        <fullName evidence="1">Uncharacterized protein</fullName>
    </submittedName>
</protein>
<reference evidence="2" key="1">
    <citation type="journal article" date="2024" name="Front. Bioeng. Biotechnol.">
        <title>Genome-scale model development and genomic sequencing of the oleaginous clade Lipomyces.</title>
        <authorList>
            <person name="Czajka J.J."/>
            <person name="Han Y."/>
            <person name="Kim J."/>
            <person name="Mondo S.J."/>
            <person name="Hofstad B.A."/>
            <person name="Robles A."/>
            <person name="Haridas S."/>
            <person name="Riley R."/>
            <person name="LaButti K."/>
            <person name="Pangilinan J."/>
            <person name="Andreopoulos W."/>
            <person name="Lipzen A."/>
            <person name="Yan J."/>
            <person name="Wang M."/>
            <person name="Ng V."/>
            <person name="Grigoriev I.V."/>
            <person name="Spatafora J.W."/>
            <person name="Magnuson J.K."/>
            <person name="Baker S.E."/>
            <person name="Pomraning K.R."/>
        </authorList>
    </citation>
    <scope>NUCLEOTIDE SEQUENCE [LARGE SCALE GENOMIC DNA]</scope>
    <source>
        <strain evidence="2">CBS 7786</strain>
    </source>
</reference>
<proteinExistence type="predicted"/>
<gene>
    <name evidence="1" type="ORF">V1525DRAFT_415015</name>
</gene>
<name>A0ACC3SR65_LIPKO</name>
<sequence length="225" mass="24501">MGNISKMIAEELNPDRAKALERMVRRAGASIVRVETSDFTEALPAEWTDVTKMLCDPEGFVAAAVSNDETEEQENGGEATSGDALTKRLMNLSICQSRIAKHALTRFPNATRLVYSTCSDAAENEDVVRKLLMDPEVAKLGWKAMVRENVIIPHGIDEGGRNGFKGWNGHKVRRAVCAQTHGGIGFFVAVIVGMVINGQVPVAITRVRNGLGLMMSLPAITRPRQ</sequence>